<dbReference type="AlphaFoldDB" id="A0A0C3FD11"/>
<dbReference type="EMBL" id="KN833022">
    <property type="protein sequence ID" value="KIM77731.1"/>
    <property type="molecule type" value="Genomic_DNA"/>
</dbReference>
<organism evidence="1 2">
    <name type="scientific">Piloderma croceum (strain F 1598)</name>
    <dbReference type="NCBI Taxonomy" id="765440"/>
    <lineage>
        <taxon>Eukaryota</taxon>
        <taxon>Fungi</taxon>
        <taxon>Dikarya</taxon>
        <taxon>Basidiomycota</taxon>
        <taxon>Agaricomycotina</taxon>
        <taxon>Agaricomycetes</taxon>
        <taxon>Agaricomycetidae</taxon>
        <taxon>Atheliales</taxon>
        <taxon>Atheliaceae</taxon>
        <taxon>Piloderma</taxon>
    </lineage>
</organism>
<evidence type="ECO:0000313" key="2">
    <source>
        <dbReference type="Proteomes" id="UP000054166"/>
    </source>
</evidence>
<dbReference type="HOGENOM" id="CLU_077465_0_0_1"/>
<reference evidence="1 2" key="1">
    <citation type="submission" date="2014-04" db="EMBL/GenBank/DDBJ databases">
        <authorList>
            <consortium name="DOE Joint Genome Institute"/>
            <person name="Kuo A."/>
            <person name="Tarkka M."/>
            <person name="Buscot F."/>
            <person name="Kohler A."/>
            <person name="Nagy L.G."/>
            <person name="Floudas D."/>
            <person name="Copeland A."/>
            <person name="Barry K.W."/>
            <person name="Cichocki N."/>
            <person name="Veneault-Fourrey C."/>
            <person name="LaButti K."/>
            <person name="Lindquist E.A."/>
            <person name="Lipzen A."/>
            <person name="Lundell T."/>
            <person name="Morin E."/>
            <person name="Murat C."/>
            <person name="Sun H."/>
            <person name="Tunlid A."/>
            <person name="Henrissat B."/>
            <person name="Grigoriev I.V."/>
            <person name="Hibbett D.S."/>
            <person name="Martin F."/>
            <person name="Nordberg H.P."/>
            <person name="Cantor M.N."/>
            <person name="Hua S.X."/>
        </authorList>
    </citation>
    <scope>NUCLEOTIDE SEQUENCE [LARGE SCALE GENOMIC DNA]</scope>
    <source>
        <strain evidence="1 2">F 1598</strain>
    </source>
</reference>
<dbReference type="OrthoDB" id="3295261at2759"/>
<dbReference type="Proteomes" id="UP000054166">
    <property type="component" value="Unassembled WGS sequence"/>
</dbReference>
<protein>
    <submittedName>
        <fullName evidence="1">Uncharacterized protein</fullName>
    </submittedName>
</protein>
<reference evidence="2" key="2">
    <citation type="submission" date="2015-01" db="EMBL/GenBank/DDBJ databases">
        <title>Evolutionary Origins and Diversification of the Mycorrhizal Mutualists.</title>
        <authorList>
            <consortium name="DOE Joint Genome Institute"/>
            <consortium name="Mycorrhizal Genomics Consortium"/>
            <person name="Kohler A."/>
            <person name="Kuo A."/>
            <person name="Nagy L.G."/>
            <person name="Floudas D."/>
            <person name="Copeland A."/>
            <person name="Barry K.W."/>
            <person name="Cichocki N."/>
            <person name="Veneault-Fourrey C."/>
            <person name="LaButti K."/>
            <person name="Lindquist E.A."/>
            <person name="Lipzen A."/>
            <person name="Lundell T."/>
            <person name="Morin E."/>
            <person name="Murat C."/>
            <person name="Riley R."/>
            <person name="Ohm R."/>
            <person name="Sun H."/>
            <person name="Tunlid A."/>
            <person name="Henrissat B."/>
            <person name="Grigoriev I.V."/>
            <person name="Hibbett D.S."/>
            <person name="Martin F."/>
        </authorList>
    </citation>
    <scope>NUCLEOTIDE SEQUENCE [LARGE SCALE GENOMIC DNA]</scope>
    <source>
        <strain evidence="2">F 1598</strain>
    </source>
</reference>
<accession>A0A0C3FD11</accession>
<sequence>MNLFSLFDGTRGAIGTVNVTTDPRYSFVIQTVDQIRNAVIMEKLLRQPFLDLFIAAYKEDANLPDNLKYEVPREEHISGQVQIKQFGNDPPTDADVLEFFTNAFPDVYLVPGEMGTDGGESIESDKVYIAIARSLVQLWYQTQLNPGRFSVSQLIFMFMATLFGETAHSALVWYNIRRAFSCPRSGGIEREAGKFIQTQLWGGSTDVEFVKNLTSNISLLEDVGITKGSVFFPIDADLAQRLIMFDVSKGLPLLDVSTLAPTPLVTTGRTRSKFPRMIGTLAPQREFHVTPKEILVRRRLLENDKTRVVPGV</sequence>
<dbReference type="InParanoid" id="A0A0C3FD11"/>
<proteinExistence type="predicted"/>
<keyword evidence="2" id="KW-1185">Reference proteome</keyword>
<evidence type="ECO:0000313" key="1">
    <source>
        <dbReference type="EMBL" id="KIM77731.1"/>
    </source>
</evidence>
<name>A0A0C3FD11_PILCF</name>
<gene>
    <name evidence="1" type="ORF">PILCRDRAFT_825174</name>
</gene>